<dbReference type="Gene3D" id="1.25.40.10">
    <property type="entry name" value="Tetratricopeptide repeat domain"/>
    <property type="match status" value="1"/>
</dbReference>
<proteinExistence type="inferred from homology"/>
<accession>A0A8C9EW86</accession>
<feature type="repeat" description="ANK" evidence="8">
    <location>
        <begin position="945"/>
        <end position="977"/>
    </location>
</feature>
<evidence type="ECO:0000313" key="14">
    <source>
        <dbReference type="Proteomes" id="UP000694428"/>
    </source>
</evidence>
<feature type="repeat" description="TPR" evidence="9">
    <location>
        <begin position="1104"/>
        <end position="1137"/>
    </location>
</feature>
<dbReference type="Ensembl" id="ENSPSTT00000006947.1">
    <property type="protein sequence ID" value="ENSPSTP00000006617.1"/>
    <property type="gene ID" value="ENSPSTG00000004497.1"/>
</dbReference>
<dbReference type="SUPFAM" id="SSF48452">
    <property type="entry name" value="TPR-like"/>
    <property type="match status" value="1"/>
</dbReference>
<dbReference type="SMART" id="SM00248">
    <property type="entry name" value="ANK"/>
    <property type="match status" value="10"/>
</dbReference>
<feature type="repeat" description="ANK" evidence="8">
    <location>
        <begin position="879"/>
        <end position="911"/>
    </location>
</feature>
<feature type="region of interest" description="Disordered" evidence="10">
    <location>
        <begin position="95"/>
        <end position="187"/>
    </location>
</feature>
<dbReference type="PANTHER" id="PTHR24166:SF23">
    <property type="entry name" value="PROTEIN TANC1"/>
    <property type="match status" value="1"/>
</dbReference>
<feature type="compositionally biased region" description="Basic and acidic residues" evidence="10">
    <location>
        <begin position="130"/>
        <end position="145"/>
    </location>
</feature>
<dbReference type="Gene3D" id="1.25.40.20">
    <property type="entry name" value="Ankyrin repeat-containing domain"/>
    <property type="match status" value="2"/>
</dbReference>
<keyword evidence="5 8" id="KW-0040">ANK repeat</keyword>
<feature type="domain" description="TANC1/2-like AAA+ ATPase lid" evidence="11">
    <location>
        <begin position="432"/>
        <end position="527"/>
    </location>
</feature>
<dbReference type="FunFam" id="1.25.40.20:FF:000036">
    <property type="entry name" value="protein TANC2 isoform X2"/>
    <property type="match status" value="1"/>
</dbReference>
<comment type="subcellular location">
    <subcellularLocation>
        <location evidence="6">Postsynapse</location>
    </subcellularLocation>
</comment>
<name>A0A8C9EW86_PAVCR</name>
<keyword evidence="3 9" id="KW-0802">TPR repeat</keyword>
<organism evidence="13 14">
    <name type="scientific">Pavo cristatus</name>
    <name type="common">Indian peafowl</name>
    <name type="synonym">Blue peafowl</name>
    <dbReference type="NCBI Taxonomy" id="9049"/>
    <lineage>
        <taxon>Eukaryota</taxon>
        <taxon>Metazoa</taxon>
        <taxon>Chordata</taxon>
        <taxon>Craniata</taxon>
        <taxon>Vertebrata</taxon>
        <taxon>Euteleostomi</taxon>
        <taxon>Archelosauria</taxon>
        <taxon>Archosauria</taxon>
        <taxon>Dinosauria</taxon>
        <taxon>Saurischia</taxon>
        <taxon>Theropoda</taxon>
        <taxon>Coelurosauria</taxon>
        <taxon>Aves</taxon>
        <taxon>Neognathae</taxon>
        <taxon>Galloanserae</taxon>
        <taxon>Galliformes</taxon>
        <taxon>Phasianidae</taxon>
        <taxon>Phasianinae</taxon>
        <taxon>Pavo</taxon>
    </lineage>
</organism>
<dbReference type="GO" id="GO:0098978">
    <property type="term" value="C:glutamatergic synapse"/>
    <property type="evidence" value="ECO:0007669"/>
    <property type="project" value="TreeGrafter"/>
</dbReference>
<keyword evidence="1" id="KW-0597">Phosphoprotein</keyword>
<feature type="repeat" description="ANK" evidence="8">
    <location>
        <begin position="978"/>
        <end position="1010"/>
    </location>
</feature>
<reference evidence="13" key="1">
    <citation type="submission" date="2025-08" db="UniProtKB">
        <authorList>
            <consortium name="Ensembl"/>
        </authorList>
    </citation>
    <scope>IDENTIFICATION</scope>
</reference>
<dbReference type="InterPro" id="IPR058018">
    <property type="entry name" value="AAA_lid_TANC1/2"/>
</dbReference>
<dbReference type="Pfam" id="PF25521">
    <property type="entry name" value="WHD_TANC1"/>
    <property type="match status" value="1"/>
</dbReference>
<evidence type="ECO:0000256" key="5">
    <source>
        <dbReference type="ARBA" id="ARBA00023043"/>
    </source>
</evidence>
<evidence type="ECO:0000256" key="3">
    <source>
        <dbReference type="ARBA" id="ARBA00022803"/>
    </source>
</evidence>
<dbReference type="AlphaFoldDB" id="A0A8C9EW86"/>
<feature type="repeat" description="TPR" evidence="9">
    <location>
        <begin position="1057"/>
        <end position="1090"/>
    </location>
</feature>
<evidence type="ECO:0000259" key="11">
    <source>
        <dbReference type="Pfam" id="PF25520"/>
    </source>
</evidence>
<evidence type="ECO:0000256" key="10">
    <source>
        <dbReference type="SAM" id="MobiDB-lite"/>
    </source>
</evidence>
<reference evidence="13" key="2">
    <citation type="submission" date="2025-09" db="UniProtKB">
        <authorList>
            <consortium name="Ensembl"/>
        </authorList>
    </citation>
    <scope>IDENTIFICATION</scope>
</reference>
<dbReference type="InterPro" id="IPR002110">
    <property type="entry name" value="Ankyrin_rpt"/>
</dbReference>
<dbReference type="InterPro" id="IPR011990">
    <property type="entry name" value="TPR-like_helical_dom_sf"/>
</dbReference>
<evidence type="ECO:0000259" key="12">
    <source>
        <dbReference type="Pfam" id="PF25521"/>
    </source>
</evidence>
<dbReference type="InterPro" id="IPR019734">
    <property type="entry name" value="TPR_rpt"/>
</dbReference>
<feature type="domain" description="TANC1/2-like winged helix" evidence="12">
    <location>
        <begin position="529"/>
        <end position="681"/>
    </location>
</feature>
<dbReference type="InterPro" id="IPR058056">
    <property type="entry name" value="WH_TANC1/2"/>
</dbReference>
<dbReference type="PROSITE" id="PS50088">
    <property type="entry name" value="ANK_REPEAT"/>
    <property type="match status" value="5"/>
</dbReference>
<dbReference type="PRINTS" id="PR01415">
    <property type="entry name" value="ANKYRIN"/>
</dbReference>
<dbReference type="GO" id="GO:0098794">
    <property type="term" value="C:postsynapse"/>
    <property type="evidence" value="ECO:0007669"/>
    <property type="project" value="UniProtKB-SubCell"/>
</dbReference>
<dbReference type="PROSITE" id="PS50005">
    <property type="entry name" value="TPR"/>
    <property type="match status" value="2"/>
</dbReference>
<evidence type="ECO:0000256" key="8">
    <source>
        <dbReference type="PROSITE-ProRule" id="PRU00023"/>
    </source>
</evidence>
<dbReference type="Pfam" id="PF25520">
    <property type="entry name" value="AAA_lid_TANC1"/>
    <property type="match status" value="1"/>
</dbReference>
<protein>
    <submittedName>
        <fullName evidence="13">Tetratricopeptide repeat, ankyrin repeat and coiled-coil containing 1</fullName>
    </submittedName>
</protein>
<dbReference type="InterPro" id="IPR050889">
    <property type="entry name" value="Dendritic_Spine_Reg/Scaffold"/>
</dbReference>
<keyword evidence="14" id="KW-1185">Reference proteome</keyword>
<dbReference type="Proteomes" id="UP000694428">
    <property type="component" value="Unplaced"/>
</dbReference>
<comment type="similarity">
    <text evidence="7">Belongs to the TANC family.</text>
</comment>
<dbReference type="GO" id="GO:0099175">
    <property type="term" value="P:regulation of postsynapse organization"/>
    <property type="evidence" value="ECO:0007669"/>
    <property type="project" value="TreeGrafter"/>
</dbReference>
<sequence length="1159" mass="127198">MALLDTLQKIAVVVVSCLKLLDRSLGLVPSVFSTMNDDIPSLMYCLPCNNYSFSFTLQCTIASQGVSPCSTLTSSTTSPSTDSPCSTLNSCTGKAAANKGSPCETMRSPSSTLESKDSGIIATVTSSSENDDRSGSSLEWSKDGSLRAGAHRGIGPDRRTDNCSPVAEEEAVGSAENLPKEVPTGEGPVPYTQSSGSLIMPRPNSVAATSSTKLEDLSYLDGQRSTPLRTSIRLPWHNTAGARVQQENKGGHIYICNCLGTVTRLFSNFITGSDSCQEIPLSQLPLSTPPPSGTCTVKTMNCPGTPDNQNQTGDSVKRLASKVVAYHYCQADNTYTCLVPEFVHSIAALLCRSSQLTAYKDLLIKEPHLQSMLSLRSCVQDPAAAFKRGVLEPLSNLRKVLGVQSWNAIMPVLLFFLPQEVASSLPFIAISLDNFPDNKEIHDDLSAYIQYRINNSQEIINNISLNGKADATTIGKVSNHLIMRSLGSYLYLKLTLDLFQKGHLVIKSASYKVVPVSLSELYLLQCNMKFMTNSAFERALPILNVALASLHPMTDEQIFQAINAGQINGEQQWEDFSQRMEALSCFLIKRRDKTRMFCHPSFREWLVWRADGENTDFLCEPRNGHALLAFMFSRQEGKLNRQQTMELGHHILKAHIFKGLSKRTGISSSHLQALWIGYSADGLSAALASLRNIYTPNVKVSRLLILAGANVNYKTEVLNNAPVLCVQSHLGHEEVVTLLLEFGAAIDGTSENGMTPLCYAAAAGHMNIVSLLCKKGAKADYLDKKGQCALVHSALRGHCDILEYLLNVVWIASSQEQNSLRKSQALQQSLTAASSMGHCQKMLMRMLLLALTAAAGRGKLEVCELLLERGAAVSRANRRGVPPLFCAVRQGHWQIAKLLLKHGADVNLSDKQGRTPLMVASCEGHLSTVEFLLSAGATISSLDKEGLTALGWACLKGHREVVQYLVEKGATVDQTDKNGRTPLDLAAFYGDADIVQYLVEKGAMIEHVDHSGMRPLDRAIGCRNTSVVVMLLRKGAKLGNAAWAMATSKPDILLILLQKLMDEGNILYKKGKMKEAAQRYQYALRKFPREGFGEEMKAFNEMRVSLYLNLSRCRRKTNDFGMAEEFATKALDLKPKSYEAYYARARAKRNSRYSWQCFL</sequence>
<evidence type="ECO:0000313" key="13">
    <source>
        <dbReference type="Ensembl" id="ENSPSTP00000006617.1"/>
    </source>
</evidence>
<feature type="repeat" description="ANK" evidence="8">
    <location>
        <begin position="912"/>
        <end position="944"/>
    </location>
</feature>
<dbReference type="PANTHER" id="PTHR24166">
    <property type="entry name" value="ROLLING PEBBLES, ISOFORM B"/>
    <property type="match status" value="1"/>
</dbReference>
<keyword evidence="2" id="KW-0677">Repeat</keyword>
<evidence type="ECO:0000256" key="1">
    <source>
        <dbReference type="ARBA" id="ARBA00022553"/>
    </source>
</evidence>
<dbReference type="SUPFAM" id="SSF48403">
    <property type="entry name" value="Ankyrin repeat"/>
    <property type="match status" value="1"/>
</dbReference>
<keyword evidence="4" id="KW-0770">Synapse</keyword>
<dbReference type="PROSITE" id="PS50297">
    <property type="entry name" value="ANK_REP_REGION"/>
    <property type="match status" value="5"/>
</dbReference>
<dbReference type="FunFam" id="1.25.40.20:FF:000229">
    <property type="entry name" value="protein TANC1 isoform X3"/>
    <property type="match status" value="1"/>
</dbReference>
<evidence type="ECO:0000256" key="9">
    <source>
        <dbReference type="PROSITE-ProRule" id="PRU00339"/>
    </source>
</evidence>
<evidence type="ECO:0000256" key="7">
    <source>
        <dbReference type="ARBA" id="ARBA00038259"/>
    </source>
</evidence>
<evidence type="ECO:0000256" key="2">
    <source>
        <dbReference type="ARBA" id="ARBA00022737"/>
    </source>
</evidence>
<dbReference type="InterPro" id="IPR036770">
    <property type="entry name" value="Ankyrin_rpt-contain_sf"/>
</dbReference>
<dbReference type="SMART" id="SM00028">
    <property type="entry name" value="TPR"/>
    <property type="match status" value="2"/>
</dbReference>
<feature type="repeat" description="ANK" evidence="8">
    <location>
        <begin position="752"/>
        <end position="784"/>
    </location>
</feature>
<dbReference type="Pfam" id="PF12796">
    <property type="entry name" value="Ank_2"/>
    <property type="match status" value="3"/>
</dbReference>
<evidence type="ECO:0000256" key="4">
    <source>
        <dbReference type="ARBA" id="ARBA00023018"/>
    </source>
</evidence>
<evidence type="ECO:0000256" key="6">
    <source>
        <dbReference type="ARBA" id="ARBA00034110"/>
    </source>
</evidence>